<keyword evidence="2" id="KW-1003">Cell membrane</keyword>
<dbReference type="AlphaFoldDB" id="A0A1G6PDZ0"/>
<feature type="transmembrane region" description="Helical" evidence="6">
    <location>
        <begin position="254"/>
        <end position="272"/>
    </location>
</feature>
<evidence type="ECO:0000256" key="3">
    <source>
        <dbReference type="ARBA" id="ARBA00022692"/>
    </source>
</evidence>
<proteinExistence type="predicted"/>
<accession>A0A1G6PDZ0</accession>
<keyword evidence="5 6" id="KW-0472">Membrane</keyword>
<feature type="transmembrane region" description="Helical" evidence="6">
    <location>
        <begin position="298"/>
        <end position="321"/>
    </location>
</feature>
<organism evidence="7 8">
    <name type="scientific">Ectopseudomonas chengduensis</name>
    <dbReference type="NCBI Taxonomy" id="489632"/>
    <lineage>
        <taxon>Bacteria</taxon>
        <taxon>Pseudomonadati</taxon>
        <taxon>Pseudomonadota</taxon>
        <taxon>Gammaproteobacteria</taxon>
        <taxon>Pseudomonadales</taxon>
        <taxon>Pseudomonadaceae</taxon>
        <taxon>Ectopseudomonas</taxon>
    </lineage>
</organism>
<evidence type="ECO:0000256" key="4">
    <source>
        <dbReference type="ARBA" id="ARBA00022989"/>
    </source>
</evidence>
<comment type="subcellular location">
    <subcellularLocation>
        <location evidence="1">Cell membrane</location>
        <topology evidence="1">Multi-pass membrane protein</topology>
    </subcellularLocation>
</comment>
<keyword evidence="3 6" id="KW-0812">Transmembrane</keyword>
<evidence type="ECO:0000256" key="5">
    <source>
        <dbReference type="ARBA" id="ARBA00023136"/>
    </source>
</evidence>
<evidence type="ECO:0000256" key="2">
    <source>
        <dbReference type="ARBA" id="ARBA00022475"/>
    </source>
</evidence>
<evidence type="ECO:0000313" key="8">
    <source>
        <dbReference type="Proteomes" id="UP000199467"/>
    </source>
</evidence>
<protein>
    <submittedName>
        <fullName evidence="7">Membrane protein involved in the export of O-antigen and teichoic acid</fullName>
    </submittedName>
</protein>
<dbReference type="GO" id="GO:0005886">
    <property type="term" value="C:plasma membrane"/>
    <property type="evidence" value="ECO:0007669"/>
    <property type="project" value="UniProtKB-SubCell"/>
</dbReference>
<evidence type="ECO:0000256" key="6">
    <source>
        <dbReference type="SAM" id="Phobius"/>
    </source>
</evidence>
<dbReference type="EMBL" id="FMZQ01000006">
    <property type="protein sequence ID" value="SDC78238.1"/>
    <property type="molecule type" value="Genomic_DNA"/>
</dbReference>
<dbReference type="InterPro" id="IPR050833">
    <property type="entry name" value="Poly_Biosynth_Transport"/>
</dbReference>
<feature type="transmembrane region" description="Helical" evidence="6">
    <location>
        <begin position="12"/>
        <end position="36"/>
    </location>
</feature>
<feature type="transmembrane region" description="Helical" evidence="6">
    <location>
        <begin position="359"/>
        <end position="377"/>
    </location>
</feature>
<dbReference type="PANTHER" id="PTHR30250">
    <property type="entry name" value="PST FAMILY PREDICTED COLANIC ACID TRANSPORTER"/>
    <property type="match status" value="1"/>
</dbReference>
<sequence length="444" mass="49172">MRNFFHHNRFKHLSWSLFSGVIGGGLTVIATGVMVRSLGYEIFGVISIWIMLQGIIQVFDYGVGAALNRELTNNQNSNDALISGAMRFYRYNGLLLGCAVVLFLIQIYGFVGAIPYILMVVALVIQFQTLCCTAILSAVMRYDELAKSQIVSNVLRFGGAIAVVSYTDSLAWFFLYQILAASISGYLFKQYCSRHANFTLRPKIFECIKSLSTLVNQSLGMWVTSIVSMCLIASDRTLVGLTCGINEVGKYSAALTAASVISLVTLPFYRVYFTEYSSVYFKDPDSLSALFCSSCKQLVLIVTMIWLVGFLGAELIFNIWLGSYDEQQIYAFKILLVGLGLASVTWLPGALCQAAGKPLIHVLAMTISLVLGVLVAVPSIHIWGYPGAAAVWLVHGLIGLVLEPYVIKRFVFPISLFDWYRKVFILPVVVIGAFFMLSFIYEKI</sequence>
<keyword evidence="8" id="KW-1185">Reference proteome</keyword>
<feature type="transmembrane region" description="Helical" evidence="6">
    <location>
        <begin position="114"/>
        <end position="138"/>
    </location>
</feature>
<dbReference type="PANTHER" id="PTHR30250:SF26">
    <property type="entry name" value="PSMA PROTEIN"/>
    <property type="match status" value="1"/>
</dbReference>
<feature type="transmembrane region" description="Helical" evidence="6">
    <location>
        <begin position="88"/>
        <end position="108"/>
    </location>
</feature>
<gene>
    <name evidence="7" type="ORF">SAMN05216576_106216</name>
</gene>
<feature type="transmembrane region" description="Helical" evidence="6">
    <location>
        <begin position="383"/>
        <end position="402"/>
    </location>
</feature>
<feature type="transmembrane region" description="Helical" evidence="6">
    <location>
        <begin position="423"/>
        <end position="441"/>
    </location>
</feature>
<evidence type="ECO:0000256" key="1">
    <source>
        <dbReference type="ARBA" id="ARBA00004651"/>
    </source>
</evidence>
<feature type="transmembrane region" description="Helical" evidence="6">
    <location>
        <begin position="327"/>
        <end position="347"/>
    </location>
</feature>
<keyword evidence="4 6" id="KW-1133">Transmembrane helix</keyword>
<reference evidence="8" key="1">
    <citation type="submission" date="2016-10" db="EMBL/GenBank/DDBJ databases">
        <authorList>
            <person name="Varghese N."/>
            <person name="Submissions S."/>
        </authorList>
    </citation>
    <scope>NUCLEOTIDE SEQUENCE [LARGE SCALE GENOMIC DNA]</scope>
    <source>
        <strain evidence="8">DSM 26382</strain>
    </source>
</reference>
<name>A0A1G6PDZ0_9GAMM</name>
<dbReference type="Proteomes" id="UP000199467">
    <property type="component" value="Unassembled WGS sequence"/>
</dbReference>
<feature type="transmembrane region" description="Helical" evidence="6">
    <location>
        <begin position="42"/>
        <end position="67"/>
    </location>
</feature>
<evidence type="ECO:0000313" key="7">
    <source>
        <dbReference type="EMBL" id="SDC78238.1"/>
    </source>
</evidence>